<evidence type="ECO:0000313" key="1">
    <source>
        <dbReference type="EMBL" id="KAF8822875.1"/>
    </source>
</evidence>
<protein>
    <recommendedName>
        <fullName evidence="3">NADH dehydrogenase subunit 5</fullName>
    </recommendedName>
</protein>
<keyword evidence="2" id="KW-1185">Reference proteome</keyword>
<comment type="caution">
    <text evidence="1">The sequence shown here is derived from an EMBL/GenBank/DDBJ whole genome shotgun (WGS) entry which is preliminary data.</text>
</comment>
<feature type="non-terminal residue" evidence="1">
    <location>
        <position position="1"/>
    </location>
</feature>
<sequence length="109" mass="11777">RIKASTPSHVSGHCFNHCITNDPFIAVLYSRYTPSPISFLLFGIGECGVTSSNMKSAAGYFSISAGIILICSSSSKRSGGSVQQILWNSLYKKVDSQQWQQKGGFSPPL</sequence>
<reference evidence="1 2" key="1">
    <citation type="journal article" date="2020" name="bioRxiv">
        <title>Metabolic contributions of an alphaproteobacterial endosymbiont in the apicomplexan Cardiosporidium cionae.</title>
        <authorList>
            <person name="Hunter E.S."/>
            <person name="Paight C.J."/>
            <person name="Lane C.E."/>
        </authorList>
    </citation>
    <scope>NUCLEOTIDE SEQUENCE [LARGE SCALE GENOMIC DNA]</scope>
    <source>
        <strain evidence="1">ESH_2018</strain>
    </source>
</reference>
<proteinExistence type="predicted"/>
<evidence type="ECO:0000313" key="2">
    <source>
        <dbReference type="Proteomes" id="UP000823046"/>
    </source>
</evidence>
<dbReference type="Proteomes" id="UP000823046">
    <property type="component" value="Unassembled WGS sequence"/>
</dbReference>
<dbReference type="EMBL" id="JADAQX010000018">
    <property type="protein sequence ID" value="KAF8822875.1"/>
    <property type="molecule type" value="Genomic_DNA"/>
</dbReference>
<accession>A0ABQ7JFS3</accession>
<name>A0ABQ7JFS3_9APIC</name>
<evidence type="ECO:0008006" key="3">
    <source>
        <dbReference type="Google" id="ProtNLM"/>
    </source>
</evidence>
<organism evidence="1 2">
    <name type="scientific">Cardiosporidium cionae</name>
    <dbReference type="NCBI Taxonomy" id="476202"/>
    <lineage>
        <taxon>Eukaryota</taxon>
        <taxon>Sar</taxon>
        <taxon>Alveolata</taxon>
        <taxon>Apicomplexa</taxon>
        <taxon>Aconoidasida</taxon>
        <taxon>Nephromycida</taxon>
        <taxon>Cardiosporidium</taxon>
    </lineage>
</organism>
<gene>
    <name evidence="1" type="ORF">IE077_002288</name>
</gene>